<proteinExistence type="predicted"/>
<dbReference type="EMBL" id="UOFL01000171">
    <property type="protein sequence ID" value="VAW79120.1"/>
    <property type="molecule type" value="Genomic_DNA"/>
</dbReference>
<feature type="compositionally biased region" description="Basic residues" evidence="1">
    <location>
        <begin position="1"/>
        <end position="63"/>
    </location>
</feature>
<feature type="compositionally biased region" description="Basic and acidic residues" evidence="1">
    <location>
        <begin position="87"/>
        <end position="96"/>
    </location>
</feature>
<reference evidence="2" key="1">
    <citation type="submission" date="2018-06" db="EMBL/GenBank/DDBJ databases">
        <authorList>
            <person name="Zhirakovskaya E."/>
        </authorList>
    </citation>
    <scope>NUCLEOTIDE SEQUENCE</scope>
</reference>
<name>A0A3B0YQY5_9ZZZZ</name>
<protein>
    <submittedName>
        <fullName evidence="2">Uncharacterized protein</fullName>
    </submittedName>
</protein>
<organism evidence="2">
    <name type="scientific">hydrothermal vent metagenome</name>
    <dbReference type="NCBI Taxonomy" id="652676"/>
    <lineage>
        <taxon>unclassified sequences</taxon>
        <taxon>metagenomes</taxon>
        <taxon>ecological metagenomes</taxon>
    </lineage>
</organism>
<gene>
    <name evidence="2" type="ORF">MNBD_GAMMA12-392</name>
</gene>
<evidence type="ECO:0000256" key="1">
    <source>
        <dbReference type="SAM" id="MobiDB-lite"/>
    </source>
</evidence>
<feature type="compositionally biased region" description="Polar residues" evidence="1">
    <location>
        <begin position="65"/>
        <end position="84"/>
    </location>
</feature>
<evidence type="ECO:0000313" key="2">
    <source>
        <dbReference type="EMBL" id="VAW79120.1"/>
    </source>
</evidence>
<feature type="region of interest" description="Disordered" evidence="1">
    <location>
        <begin position="1"/>
        <end position="99"/>
    </location>
</feature>
<dbReference type="AlphaFoldDB" id="A0A3B0YQY5"/>
<sequence length="500" mass="56367">MAAKKKKAAAKKAVTKKTTKKKVVAKKASTKKVSAKKAVAKKTSKKKSAAKKTSKKVATKKTTKPISNPPQKTSGNKTDNTQEPETLDNKVLRDQPEASVTLKAQTEEAKEAVTPVKIPSHPAKQGFFARNVQVEEDVEPFEADEDTGVQVNFVSEKKRSDNDITKLVAEVLEQIDQPALTASIKELRKMEQSSQFKQLFGWDLPMELAAWIEPGLPEYGMCSWDVDNFDLDELLNLDSEDEITEFFQDIDQSLLLFMGLIPVGQHASGDEIYFDIGAFGNGFVNVVALNNDALTGYIESYSLSLFALKMKVNNLEQIAEDFDQMFKEGEGQDWLKEYKVSSREELGKTIATTLNIIQDMQTRYKLPVPEKTDQHYSILLKRIEWIRELLIEGQCEHFSEKLTASPDWAVWKKERKLLKSSPQTLFYWMLAHFFFDNPKACQETIKVARKSASAVLKGFADAIERLLKNPGNDMFGNIKAAKVVRLKESVMQNITKAHQE</sequence>
<accession>A0A3B0YQY5</accession>